<dbReference type="FunFam" id="3.30.70.330:FF:000021">
    <property type="entry name" value="Polyadenylate-binding protein"/>
    <property type="match status" value="1"/>
</dbReference>
<feature type="domain" description="RRM" evidence="11">
    <location>
        <begin position="191"/>
        <end position="268"/>
    </location>
</feature>
<evidence type="ECO:0000256" key="2">
    <source>
        <dbReference type="ARBA" id="ARBA00008557"/>
    </source>
</evidence>
<reference evidence="13" key="1">
    <citation type="submission" date="2025-08" db="UniProtKB">
        <authorList>
            <consortium name="Ensembl"/>
        </authorList>
    </citation>
    <scope>IDENTIFICATION</scope>
</reference>
<dbReference type="GO" id="GO:0003723">
    <property type="term" value="F:RNA binding"/>
    <property type="evidence" value="ECO:0007669"/>
    <property type="project" value="UniProtKB-UniRule"/>
</dbReference>
<dbReference type="Pfam" id="PF00658">
    <property type="entry name" value="MLLE"/>
    <property type="match status" value="1"/>
</dbReference>
<dbReference type="CTD" id="8761"/>
<dbReference type="FunFam" id="3.30.70.330:FF:000049">
    <property type="entry name" value="Polyadenylate-binding protein"/>
    <property type="match status" value="1"/>
</dbReference>
<dbReference type="InterPro" id="IPR035979">
    <property type="entry name" value="RBD_domain_sf"/>
</dbReference>
<feature type="domain" description="RRM" evidence="11">
    <location>
        <begin position="11"/>
        <end position="89"/>
    </location>
</feature>
<evidence type="ECO:0000256" key="6">
    <source>
        <dbReference type="ARBA" id="ARBA00057784"/>
    </source>
</evidence>
<reference evidence="13" key="2">
    <citation type="submission" date="2025-09" db="UniProtKB">
        <authorList>
            <consortium name="Ensembl"/>
        </authorList>
    </citation>
    <scope>IDENTIFICATION</scope>
</reference>
<feature type="domain" description="RRM" evidence="11">
    <location>
        <begin position="294"/>
        <end position="370"/>
    </location>
</feature>
<feature type="region of interest" description="Disordered" evidence="10">
    <location>
        <begin position="433"/>
        <end position="493"/>
    </location>
</feature>
<dbReference type="InterPro" id="IPR036053">
    <property type="entry name" value="PABP-dom"/>
</dbReference>
<dbReference type="InterPro" id="IPR034364">
    <property type="entry name" value="PABP_RRM1"/>
</dbReference>
<keyword evidence="5 8" id="KW-0694">RNA-binding</keyword>
<dbReference type="GeneID" id="109964928"/>
<evidence type="ECO:0000256" key="7">
    <source>
        <dbReference type="ARBA" id="ARBA00066197"/>
    </source>
</evidence>
<dbReference type="SUPFAM" id="SSF63570">
    <property type="entry name" value="PABC (PABP) domain"/>
    <property type="match status" value="1"/>
</dbReference>
<dbReference type="InterPro" id="IPR006515">
    <property type="entry name" value="PABP_1234"/>
</dbReference>
<dbReference type="PANTHER" id="PTHR24012">
    <property type="entry name" value="RNA BINDING PROTEIN"/>
    <property type="match status" value="1"/>
</dbReference>
<dbReference type="CDD" id="cd12378">
    <property type="entry name" value="RRM1_I_PABPs"/>
    <property type="match status" value="1"/>
</dbReference>
<dbReference type="Ensembl" id="ENSMALT00000016012.1">
    <property type="protein sequence ID" value="ENSMALP00000015697.1"/>
    <property type="gene ID" value="ENSMALG00000011017.1"/>
</dbReference>
<keyword evidence="14" id="KW-1185">Reference proteome</keyword>
<dbReference type="Gene3D" id="1.10.1900.10">
    <property type="entry name" value="c-terminal domain of poly(a) binding protein"/>
    <property type="match status" value="1"/>
</dbReference>
<comment type="similarity">
    <text evidence="2 9">Belongs to the polyadenylate-binding protein type-1 family.</text>
</comment>
<evidence type="ECO:0000256" key="9">
    <source>
        <dbReference type="RuleBase" id="RU362004"/>
    </source>
</evidence>
<dbReference type="CDD" id="cd12381">
    <property type="entry name" value="RRM4_I_PABPs"/>
    <property type="match status" value="1"/>
</dbReference>
<dbReference type="SUPFAM" id="SSF54928">
    <property type="entry name" value="RNA-binding domain, RBD"/>
    <property type="match status" value="2"/>
</dbReference>
<evidence type="ECO:0000313" key="13">
    <source>
        <dbReference type="Ensembl" id="ENSMALP00000015697.1"/>
    </source>
</evidence>
<comment type="function">
    <text evidence="9">Binds the poly(A) tail of mRNA.</text>
</comment>
<evidence type="ECO:0000256" key="4">
    <source>
        <dbReference type="ARBA" id="ARBA00022737"/>
    </source>
</evidence>
<keyword evidence="3 9" id="KW-0963">Cytoplasm</keyword>
<dbReference type="PROSITE" id="PS50102">
    <property type="entry name" value="RRM"/>
    <property type="match status" value="4"/>
</dbReference>
<dbReference type="NCBIfam" id="TIGR01628">
    <property type="entry name" value="PABP-1234"/>
    <property type="match status" value="1"/>
</dbReference>
<keyword evidence="4" id="KW-0677">Repeat</keyword>
<dbReference type="Pfam" id="PF00076">
    <property type="entry name" value="RRM_1"/>
    <property type="match status" value="4"/>
</dbReference>
<dbReference type="FunFam" id="3.30.70.330:FF:000003">
    <property type="entry name" value="Polyadenylate-binding protein"/>
    <property type="match status" value="1"/>
</dbReference>
<dbReference type="InterPro" id="IPR012677">
    <property type="entry name" value="Nucleotide-bd_a/b_plait_sf"/>
</dbReference>
<evidence type="ECO:0000313" key="14">
    <source>
        <dbReference type="Proteomes" id="UP000261600"/>
    </source>
</evidence>
<dbReference type="InterPro" id="IPR002004">
    <property type="entry name" value="PABP_HYD_C"/>
</dbReference>
<comment type="subcellular location">
    <subcellularLocation>
        <location evidence="1 9">Cytoplasm</location>
    </subcellularLocation>
</comment>
<evidence type="ECO:0000256" key="1">
    <source>
        <dbReference type="ARBA" id="ARBA00004496"/>
    </source>
</evidence>
<dbReference type="InterPro" id="IPR045305">
    <property type="entry name" value="RRM2_I_PABPs"/>
</dbReference>
<dbReference type="FunFam" id="3.30.70.330:FF:000042">
    <property type="entry name" value="Polyadenylate-binding protein"/>
    <property type="match status" value="1"/>
</dbReference>
<accession>A0A3Q3JN12</accession>
<dbReference type="AlphaFoldDB" id="A0A3Q3JN12"/>
<evidence type="ECO:0000259" key="12">
    <source>
        <dbReference type="PROSITE" id="PS51309"/>
    </source>
</evidence>
<dbReference type="KEGG" id="malb:109964928"/>
<comment type="subunit">
    <text evidence="7">Interacts with dazl in an RNA-independent manner. The C-terminus can self-associate and also interact with the C-terminus of pabpc1, independently of RNA. RRM 1 and RRM 2 interact with both eif4g1 and paip1, and the C-terminus also interacts with paip1. Prior to oocyte maturation, found in a complex with dazl and pum2 proteins and spdy1 mRNA; pum2 dissociates from the complex during maturation. Interacts with the translation termination factor sup35/erf3.</text>
</comment>
<evidence type="ECO:0000256" key="10">
    <source>
        <dbReference type="SAM" id="MobiDB-lite"/>
    </source>
</evidence>
<dbReference type="CDD" id="cd12379">
    <property type="entry name" value="RRM2_I_PABPs"/>
    <property type="match status" value="1"/>
</dbReference>
<dbReference type="OrthoDB" id="19742at2759"/>
<feature type="domain" description="RRM" evidence="11">
    <location>
        <begin position="99"/>
        <end position="175"/>
    </location>
</feature>
<dbReference type="InterPro" id="IPR000504">
    <property type="entry name" value="RRM_dom"/>
</dbReference>
<dbReference type="InterPro" id="IPR003954">
    <property type="entry name" value="RRM_euk-type"/>
</dbReference>
<comment type="function">
    <text evidence="6">Binds and protects the poly(A) tail of mRNA with or without an AU-rich element (ARE) and prevents mRNA deadenylation. Stimulates the translation of mRNAs to which it is bound during early development.</text>
</comment>
<dbReference type="STRING" id="43700.ENSMALP00000015697"/>
<evidence type="ECO:0000256" key="3">
    <source>
        <dbReference type="ARBA" id="ARBA00022490"/>
    </source>
</evidence>
<dbReference type="RefSeq" id="XP_020464200.1">
    <property type="nucleotide sequence ID" value="XM_020608544.1"/>
</dbReference>
<dbReference type="FunFam" id="1.10.1900.10:FF:000001">
    <property type="entry name" value="Polyadenylate-binding protein"/>
    <property type="match status" value="1"/>
</dbReference>
<dbReference type="CDD" id="cd12380">
    <property type="entry name" value="RRM3_I_PABPs"/>
    <property type="match status" value="1"/>
</dbReference>
<evidence type="ECO:0000256" key="8">
    <source>
        <dbReference type="PROSITE-ProRule" id="PRU00176"/>
    </source>
</evidence>
<organism evidence="13 14">
    <name type="scientific">Monopterus albus</name>
    <name type="common">Swamp eel</name>
    <dbReference type="NCBI Taxonomy" id="43700"/>
    <lineage>
        <taxon>Eukaryota</taxon>
        <taxon>Metazoa</taxon>
        <taxon>Chordata</taxon>
        <taxon>Craniata</taxon>
        <taxon>Vertebrata</taxon>
        <taxon>Euteleostomi</taxon>
        <taxon>Actinopterygii</taxon>
        <taxon>Neopterygii</taxon>
        <taxon>Teleostei</taxon>
        <taxon>Neoteleostei</taxon>
        <taxon>Acanthomorphata</taxon>
        <taxon>Anabantaria</taxon>
        <taxon>Synbranchiformes</taxon>
        <taxon>Synbranchidae</taxon>
        <taxon>Monopterus</taxon>
    </lineage>
</organism>
<dbReference type="PROSITE" id="PS51309">
    <property type="entry name" value="PABC"/>
    <property type="match status" value="1"/>
</dbReference>
<dbReference type="GO" id="GO:0005737">
    <property type="term" value="C:cytoplasm"/>
    <property type="evidence" value="ECO:0007669"/>
    <property type="project" value="UniProtKB-SubCell"/>
</dbReference>
<dbReference type="SMART" id="SM00361">
    <property type="entry name" value="RRM_1"/>
    <property type="match status" value="3"/>
</dbReference>
<dbReference type="SMART" id="SM00360">
    <property type="entry name" value="RRM"/>
    <property type="match status" value="4"/>
</dbReference>
<protein>
    <recommendedName>
        <fullName evidence="9">Polyadenylate-binding protein</fullName>
        <shortName evidence="9">PABP</shortName>
    </recommendedName>
</protein>
<dbReference type="Proteomes" id="UP000261600">
    <property type="component" value="Unplaced"/>
</dbReference>
<name>A0A3Q3JN12_MONAL</name>
<evidence type="ECO:0000256" key="5">
    <source>
        <dbReference type="ARBA" id="ARBA00022884"/>
    </source>
</evidence>
<dbReference type="SMART" id="SM00517">
    <property type="entry name" value="PolyA"/>
    <property type="match status" value="1"/>
</dbReference>
<proteinExistence type="inferred from homology"/>
<sequence>MNTATGSYPMASLYVGDLHPDITEAMLYEKFSPAGPVLSIRVCRDMITRRSLGYAYVNFSQPADAERALDTMNFDVVKGKPIRIMWSQRDPSLRKSGVGNVFIKNLDKSIDNKALYDTFSAFGNILSCKVVCDENGSKGYAFVHFETQDAADRAIEKMNGMLLNDRKVFVGRFKSRKEREAELGAKAKEFTNVYIKNFGDDMDDDRLKELFDKYGKTLSVKVMTDPTGKSRGFGFVSYEKHEDANKAVEDMNGTELNGKTVFVGRAQKKMERQAELKRKFELLKQERISRYQGVNLYIKNLDDTIDDEKLRKEFSPFGSITSAKVMLEEGRSKGFGFVCFSSPEEATKAVTEMNGRIVGSKPLYVALAQRKEERKAHLTNQYMQRIAGMRAMPANAIINQFQPTSGYFMPAVPQAQNRTTYYAPNQLAQMRPNPRWQQQGGRGQGGFQGIPSSLRQPGPRANLRHMTPSSSTQGPRAGGQSMAPRPSVGVPGPRAMPPYKYATSVRNPNPQVVQPIALQQVLAQPAVHIQGQEPLTASMLAAAPPQEQKQMLGERLFPLIQAMHANLAGKITGMLLEIDNSELLHMLESHESLRSKVEEAVAVLQAHQAKKDATQKVGSMATSAAAATS</sequence>
<dbReference type="GO" id="GO:0010628">
    <property type="term" value="P:positive regulation of gene expression"/>
    <property type="evidence" value="ECO:0007669"/>
    <property type="project" value="UniProtKB-ARBA"/>
</dbReference>
<feature type="domain" description="PABC" evidence="12">
    <location>
        <begin position="532"/>
        <end position="609"/>
    </location>
</feature>
<dbReference type="Gene3D" id="3.30.70.330">
    <property type="match status" value="4"/>
</dbReference>
<evidence type="ECO:0000259" key="11">
    <source>
        <dbReference type="PROSITE" id="PS50102"/>
    </source>
</evidence>